<dbReference type="InterPro" id="IPR027437">
    <property type="entry name" value="Rbsml_uS13_C"/>
</dbReference>
<dbReference type="PANTHER" id="PTHR10871:SF1">
    <property type="entry name" value="SMALL RIBOSOMAL SUBUNIT PROTEIN US13M"/>
    <property type="match status" value="1"/>
</dbReference>
<feature type="region of interest" description="Disordered" evidence="4">
    <location>
        <begin position="122"/>
        <end position="153"/>
    </location>
</feature>
<dbReference type="Pfam" id="PF00416">
    <property type="entry name" value="Ribosomal_S13"/>
    <property type="match status" value="1"/>
</dbReference>
<dbReference type="EMBL" id="KM065676">
    <property type="protein sequence ID" value="AIG99595.1"/>
    <property type="molecule type" value="Transcribed_RNA"/>
</dbReference>
<evidence type="ECO:0000256" key="3">
    <source>
        <dbReference type="ARBA" id="ARBA00023274"/>
    </source>
</evidence>
<dbReference type="Gene3D" id="1.10.8.50">
    <property type="match status" value="1"/>
</dbReference>
<gene>
    <name evidence="5" type="primary">rps13</name>
</gene>
<proteinExistence type="inferred from homology"/>
<evidence type="ECO:0000313" key="5">
    <source>
        <dbReference type="EMBL" id="AIG99595.1"/>
    </source>
</evidence>
<keyword evidence="5" id="KW-0150">Chloroplast</keyword>
<dbReference type="AlphaFoldDB" id="A0A0U1V1X1"/>
<evidence type="ECO:0000256" key="4">
    <source>
        <dbReference type="SAM" id="MobiDB-lite"/>
    </source>
</evidence>
<dbReference type="PANTHER" id="PTHR10871">
    <property type="entry name" value="30S RIBOSOMAL PROTEIN S13/40S RIBOSOMAL PROTEIN S18"/>
    <property type="match status" value="1"/>
</dbReference>
<comment type="similarity">
    <text evidence="1">Belongs to the universal ribosomal protein uS13 family.</text>
</comment>
<reference evidence="6" key="2">
    <citation type="submission" date="2017-06" db="EMBL/GenBank/DDBJ databases">
        <title>Plastid transcript editing across dinoflagellate lineages shows lineage-specific application but conserved trends.</title>
        <authorList>
            <person name="Klinger C.M."/>
            <person name="Paoli L."/>
            <person name="Newby R.J."/>
            <person name="Wang M.Y.W."/>
            <person name="Carroll H.D."/>
            <person name="Leblond J.D."/>
            <person name="Howe C.J."/>
            <person name="Dacks J.B."/>
            <person name="Cahoon B."/>
            <person name="Dorrell R.G."/>
            <person name="Richardson E."/>
        </authorList>
    </citation>
    <scope>NUCLEOTIDE SEQUENCE</scope>
    <source>
        <strain evidence="6">RCC1513</strain>
    </source>
</reference>
<dbReference type="InterPro" id="IPR001892">
    <property type="entry name" value="Ribosomal_uS13"/>
</dbReference>
<name>A0A0U1V1X1_KARMI</name>
<dbReference type="EMBL" id="KM065729">
    <property type="protein sequence ID" value="AIW05152.2"/>
    <property type="molecule type" value="Genomic_DNA"/>
</dbReference>
<dbReference type="Gene3D" id="4.10.910.10">
    <property type="entry name" value="30s ribosomal protein s13, domain 2"/>
    <property type="match status" value="1"/>
</dbReference>
<dbReference type="SUPFAM" id="SSF46946">
    <property type="entry name" value="S13-like H2TH domain"/>
    <property type="match status" value="1"/>
</dbReference>
<keyword evidence="5" id="KW-0934">Plastid</keyword>
<dbReference type="GO" id="GO:0006412">
    <property type="term" value="P:translation"/>
    <property type="evidence" value="ECO:0007669"/>
    <property type="project" value="InterPro"/>
</dbReference>
<dbReference type="InterPro" id="IPR010979">
    <property type="entry name" value="Ribosomal_uS13-like_H2TH"/>
</dbReference>
<keyword evidence="2 5" id="KW-0689">Ribosomal protein</keyword>
<feature type="compositionally biased region" description="Basic residues" evidence="4">
    <location>
        <begin position="142"/>
        <end position="153"/>
    </location>
</feature>
<accession>A0A0U1V1X1</accession>
<accession>A0A0U1XKF3</accession>
<sequence>MSDISTLFEVSKSSITPNEKNNITMKRKGSLRVRIAGVILPRKKYTEIALTMVYGIGKAKALKALSKTKITIGIKTEKLILMQLRALRKVIKNRKQFRTEVVLRRKVRLAAKRLVDIQTLRGKRRNAGLPTRGQRTKTNAHTAKRRKSSKKFK</sequence>
<reference evidence="5" key="1">
    <citation type="journal article" date="2016" name="Plant Mol. Biol.">
        <title>Diversity of transcripts and transcript processing forms in plastids of the dinoflagellate alga Karenia mikimotoi.</title>
        <authorList>
            <person name="Dorrell R.G."/>
            <person name="Hinksman G.A."/>
            <person name="Howe C.J."/>
        </authorList>
    </citation>
    <scope>NUCLEOTIDE SEQUENCE</scope>
    <source>
        <strain evidence="5">RCC1513</strain>
    </source>
</reference>
<dbReference type="GO" id="GO:0005829">
    <property type="term" value="C:cytosol"/>
    <property type="evidence" value="ECO:0007669"/>
    <property type="project" value="TreeGrafter"/>
</dbReference>
<geneLocation type="chloroplast" evidence="5"/>
<keyword evidence="3" id="KW-0687">Ribonucleoprotein</keyword>
<dbReference type="PROSITE" id="PS50159">
    <property type="entry name" value="RIBOSOMAL_S13_2"/>
    <property type="match status" value="1"/>
</dbReference>
<evidence type="ECO:0000313" key="6">
    <source>
        <dbReference type="EMBL" id="AIW05152.2"/>
    </source>
</evidence>
<dbReference type="GO" id="GO:0003735">
    <property type="term" value="F:structural constituent of ribosome"/>
    <property type="evidence" value="ECO:0007669"/>
    <property type="project" value="InterPro"/>
</dbReference>
<protein>
    <submittedName>
        <fullName evidence="5">Ribosomal protein S13</fullName>
    </submittedName>
</protein>
<dbReference type="GO" id="GO:0003723">
    <property type="term" value="F:RNA binding"/>
    <property type="evidence" value="ECO:0007669"/>
    <property type="project" value="InterPro"/>
</dbReference>
<evidence type="ECO:0000256" key="2">
    <source>
        <dbReference type="ARBA" id="ARBA00022980"/>
    </source>
</evidence>
<evidence type="ECO:0000256" key="1">
    <source>
        <dbReference type="ARBA" id="ARBA00008080"/>
    </source>
</evidence>
<dbReference type="GO" id="GO:0015935">
    <property type="term" value="C:small ribosomal subunit"/>
    <property type="evidence" value="ECO:0007669"/>
    <property type="project" value="TreeGrafter"/>
</dbReference>
<organism evidence="5">
    <name type="scientific">Karenia mikimotoi</name>
    <name type="common">Red tide dinoflagellate</name>
    <name type="synonym">Gymnodinium mikimotoi</name>
    <dbReference type="NCBI Taxonomy" id="225107"/>
    <lineage>
        <taxon>Eukaryota</taxon>
        <taxon>Sar</taxon>
        <taxon>Alveolata</taxon>
        <taxon>Dinophyceae</taxon>
        <taxon>Gymnodiniales</taxon>
        <taxon>Kareniaceae</taxon>
        <taxon>Karenia</taxon>
    </lineage>
</organism>